<keyword evidence="4" id="KW-1185">Reference proteome</keyword>
<dbReference type="Pfam" id="PF07676">
    <property type="entry name" value="PD40"/>
    <property type="match status" value="1"/>
</dbReference>
<feature type="compositionally biased region" description="Low complexity" evidence="1">
    <location>
        <begin position="26"/>
        <end position="37"/>
    </location>
</feature>
<reference evidence="3 4" key="1">
    <citation type="submission" date="2018-02" db="EMBL/GenBank/DDBJ databases">
        <title>Genomic Encyclopedia of Archaeal and Bacterial Type Strains, Phase II (KMG-II): from individual species to whole genera.</title>
        <authorList>
            <person name="Goeker M."/>
        </authorList>
    </citation>
    <scope>NUCLEOTIDE SEQUENCE [LARGE SCALE GENOMIC DNA]</scope>
    <source>
        <strain evidence="3 4">DSM 22857</strain>
    </source>
</reference>
<name>A0A2S6IIA2_9ACTN</name>
<evidence type="ECO:0000313" key="3">
    <source>
        <dbReference type="EMBL" id="PPK93915.1"/>
    </source>
</evidence>
<keyword evidence="2" id="KW-0732">Signal</keyword>
<protein>
    <submittedName>
        <fullName evidence="3">WD40 repeat protein</fullName>
    </submittedName>
</protein>
<dbReference type="InterPro" id="IPR011659">
    <property type="entry name" value="WD40"/>
</dbReference>
<comment type="caution">
    <text evidence="3">The sequence shown here is derived from an EMBL/GenBank/DDBJ whole genome shotgun (WGS) entry which is preliminary data.</text>
</comment>
<dbReference type="AlphaFoldDB" id="A0A2S6IIA2"/>
<feature type="compositionally biased region" description="Gly residues" evidence="1">
    <location>
        <begin position="38"/>
        <end position="61"/>
    </location>
</feature>
<evidence type="ECO:0000313" key="4">
    <source>
        <dbReference type="Proteomes" id="UP000239485"/>
    </source>
</evidence>
<evidence type="ECO:0000256" key="1">
    <source>
        <dbReference type="SAM" id="MobiDB-lite"/>
    </source>
</evidence>
<accession>A0A2S6IIA2</accession>
<evidence type="ECO:0000256" key="2">
    <source>
        <dbReference type="SAM" id="SignalP"/>
    </source>
</evidence>
<feature type="chain" id="PRO_5038968179" evidence="2">
    <location>
        <begin position="26"/>
        <end position="430"/>
    </location>
</feature>
<organism evidence="3 4">
    <name type="scientific">Kineococcus xinjiangensis</name>
    <dbReference type="NCBI Taxonomy" id="512762"/>
    <lineage>
        <taxon>Bacteria</taxon>
        <taxon>Bacillati</taxon>
        <taxon>Actinomycetota</taxon>
        <taxon>Actinomycetes</taxon>
        <taxon>Kineosporiales</taxon>
        <taxon>Kineosporiaceae</taxon>
        <taxon>Kineococcus</taxon>
    </lineage>
</organism>
<dbReference type="Proteomes" id="UP000239485">
    <property type="component" value="Unassembled WGS sequence"/>
</dbReference>
<sequence length="430" mass="44014">MRRRSVATATITAGLMLLAVSTSTAAPGPTEAAQTGAGQTGAGQTGAGQTGAGQTGAGRVGPGHGRLLAFSGWVSGDGEQSVLAVDTTNGRVRTIAPGGGVVSALTWTPDGHRVVWIGPDARRDGGAVLSSARPDGSQRHTLLEGFDLRALATAPDGTLAVVRADIPDNVDCATKPPVPRAEIVLIAPDGGVRSLREVPVVTPWLLFSPDGSLLLWHGASGDPCGDVRESQVFLTDLADGRTRQVSGEAQGTGWASFSKGGSTVIVAKSDGLGQDLVRIDVASATSVRLRTPDFAESFPVFSPDGTKLAMIRTPGVPEEGRIFRPTGAPRIVIADAGGRLLQDLGPAPVEVEHLAWAPDGAYLALGGFTSVPACPGCDYGSADPGLWKIPLDGRAPSQLTTAGGFANAGLAFQPTIPTSPVIDRQARQPR</sequence>
<proteinExistence type="predicted"/>
<feature type="signal peptide" evidence="2">
    <location>
        <begin position="1"/>
        <end position="25"/>
    </location>
</feature>
<feature type="region of interest" description="Disordered" evidence="1">
    <location>
        <begin position="26"/>
        <end position="61"/>
    </location>
</feature>
<dbReference type="EMBL" id="PTJD01000009">
    <property type="protein sequence ID" value="PPK93915.1"/>
    <property type="molecule type" value="Genomic_DNA"/>
</dbReference>
<dbReference type="InterPro" id="IPR011042">
    <property type="entry name" value="6-blade_b-propeller_TolB-like"/>
</dbReference>
<gene>
    <name evidence="3" type="ORF">CLV92_109194</name>
</gene>
<dbReference type="SUPFAM" id="SSF82171">
    <property type="entry name" value="DPP6 N-terminal domain-like"/>
    <property type="match status" value="1"/>
</dbReference>
<dbReference type="Gene3D" id="2.120.10.30">
    <property type="entry name" value="TolB, C-terminal domain"/>
    <property type="match status" value="2"/>
</dbReference>